<feature type="signal peptide" evidence="1">
    <location>
        <begin position="1"/>
        <end position="23"/>
    </location>
</feature>
<comment type="caution">
    <text evidence="2">The sequence shown here is derived from an EMBL/GenBank/DDBJ whole genome shotgun (WGS) entry which is preliminary data.</text>
</comment>
<accession>A0A2I1PB29</accession>
<keyword evidence="1" id="KW-0732">Signal</keyword>
<sequence length="425" mass="46063">MTRLAVAGLAATTVVAPTTLATAAGPDAGGSTASTSAAAAGGLEDVLFVGNNWDGTIDVVEDEGQMRRLGRINAVPDYHQRLTEIAFNPIHWPVFLYIRHTAGEGHDQLVDDVYSAKDGRHVVVSRPSFRDVVSIDTVTGKIAWRYKLTGFRADHMALSPDGSRVAVSDSSANLVHVLDMATGKVQGKVRTGDRPHENVFSPDGKQLWTMAIGNVENKSDAPDQQRNDLLKGKRYITVTDTETFQPVRTIDMRDRLDAAGHAELSDAVRPIAFTPEFDKAYFQVSYFNGFLEYDVQADRITRRVELPKNPTTPADRSAWVNDSRHHGITMKPDGTQLCVAGTMDDYATVVDRQTLEHGPLVPTSKPYWATVSNDGARCIVSESGADSVTAIDFATGQKVGSVAVGDHPQRVRQGVVPEGWAGPQA</sequence>
<dbReference type="EMBL" id="PKIZ01000009">
    <property type="protein sequence ID" value="PKZ41828.1"/>
    <property type="molecule type" value="Genomic_DNA"/>
</dbReference>
<name>A0A2I1PB29_9MICO</name>
<evidence type="ECO:0000313" key="2">
    <source>
        <dbReference type="EMBL" id="PKZ41828.1"/>
    </source>
</evidence>
<dbReference type="PANTHER" id="PTHR47197">
    <property type="entry name" value="PROTEIN NIRF"/>
    <property type="match status" value="1"/>
</dbReference>
<dbReference type="InterPro" id="IPR015943">
    <property type="entry name" value="WD40/YVTN_repeat-like_dom_sf"/>
</dbReference>
<dbReference type="PANTHER" id="PTHR47197:SF3">
    <property type="entry name" value="DIHYDRO-HEME D1 DEHYDROGENASE"/>
    <property type="match status" value="1"/>
</dbReference>
<dbReference type="AlphaFoldDB" id="A0A2I1PB29"/>
<dbReference type="Gene3D" id="2.130.10.10">
    <property type="entry name" value="YVTN repeat-like/Quinoprotein amine dehydrogenase"/>
    <property type="match status" value="2"/>
</dbReference>
<evidence type="ECO:0000256" key="1">
    <source>
        <dbReference type="SAM" id="SignalP"/>
    </source>
</evidence>
<protein>
    <submittedName>
        <fullName evidence="2">Serine/threonine protein kinase</fullName>
    </submittedName>
</protein>
<evidence type="ECO:0000313" key="3">
    <source>
        <dbReference type="Proteomes" id="UP000234206"/>
    </source>
</evidence>
<proteinExistence type="predicted"/>
<dbReference type="Proteomes" id="UP000234206">
    <property type="component" value="Unassembled WGS sequence"/>
</dbReference>
<feature type="chain" id="PRO_5014189220" evidence="1">
    <location>
        <begin position="24"/>
        <end position="425"/>
    </location>
</feature>
<dbReference type="InterPro" id="IPR051200">
    <property type="entry name" value="Host-pathogen_enzymatic-act"/>
</dbReference>
<keyword evidence="2" id="KW-0723">Serine/threonine-protein kinase</keyword>
<gene>
    <name evidence="2" type="ORF">CYJ76_05825</name>
</gene>
<keyword evidence="2" id="KW-0418">Kinase</keyword>
<reference evidence="2 3" key="1">
    <citation type="submission" date="2017-12" db="EMBL/GenBank/DDBJ databases">
        <title>Phylogenetic diversity of female urinary microbiome.</title>
        <authorList>
            <person name="Thomas-White K."/>
            <person name="Wolfe A.J."/>
        </authorList>
    </citation>
    <scope>NUCLEOTIDE SEQUENCE [LARGE SCALE GENOMIC DNA]</scope>
    <source>
        <strain evidence="2 3">UMB1298</strain>
    </source>
</reference>
<keyword evidence="3" id="KW-1185">Reference proteome</keyword>
<organism evidence="2 3">
    <name type="scientific">Kytococcus schroeteri</name>
    <dbReference type="NCBI Taxonomy" id="138300"/>
    <lineage>
        <taxon>Bacteria</taxon>
        <taxon>Bacillati</taxon>
        <taxon>Actinomycetota</taxon>
        <taxon>Actinomycetes</taxon>
        <taxon>Micrococcales</taxon>
        <taxon>Kytococcaceae</taxon>
        <taxon>Kytococcus</taxon>
    </lineage>
</organism>
<dbReference type="InterPro" id="IPR011045">
    <property type="entry name" value="N2O_reductase_N"/>
</dbReference>
<dbReference type="SUPFAM" id="SSF50974">
    <property type="entry name" value="Nitrous oxide reductase, N-terminal domain"/>
    <property type="match status" value="1"/>
</dbReference>
<dbReference type="GO" id="GO:0004674">
    <property type="term" value="F:protein serine/threonine kinase activity"/>
    <property type="evidence" value="ECO:0007669"/>
    <property type="project" value="UniProtKB-KW"/>
</dbReference>
<keyword evidence="2" id="KW-0808">Transferase</keyword>